<dbReference type="Proteomes" id="UP000807469">
    <property type="component" value="Unassembled WGS sequence"/>
</dbReference>
<dbReference type="AlphaFoldDB" id="A0A9P6CZQ1"/>
<evidence type="ECO:0000313" key="1">
    <source>
        <dbReference type="EMBL" id="KAF9477908.1"/>
    </source>
</evidence>
<protein>
    <submittedName>
        <fullName evidence="1">Uncharacterized protein</fullName>
    </submittedName>
</protein>
<dbReference type="EMBL" id="MU155247">
    <property type="protein sequence ID" value="KAF9477908.1"/>
    <property type="molecule type" value="Genomic_DNA"/>
</dbReference>
<reference evidence="1" key="1">
    <citation type="submission" date="2020-11" db="EMBL/GenBank/DDBJ databases">
        <authorList>
            <consortium name="DOE Joint Genome Institute"/>
            <person name="Ahrendt S."/>
            <person name="Riley R."/>
            <person name="Andreopoulos W."/>
            <person name="Labutti K."/>
            <person name="Pangilinan J."/>
            <person name="Ruiz-Duenas F.J."/>
            <person name="Barrasa J.M."/>
            <person name="Sanchez-Garcia M."/>
            <person name="Camarero S."/>
            <person name="Miyauchi S."/>
            <person name="Serrano A."/>
            <person name="Linde D."/>
            <person name="Babiker R."/>
            <person name="Drula E."/>
            <person name="Ayuso-Fernandez I."/>
            <person name="Pacheco R."/>
            <person name="Padilla G."/>
            <person name="Ferreira P."/>
            <person name="Barriuso J."/>
            <person name="Kellner H."/>
            <person name="Castanera R."/>
            <person name="Alfaro M."/>
            <person name="Ramirez L."/>
            <person name="Pisabarro A.G."/>
            <person name="Kuo A."/>
            <person name="Tritt A."/>
            <person name="Lipzen A."/>
            <person name="He G."/>
            <person name="Yan M."/>
            <person name="Ng V."/>
            <person name="Cullen D."/>
            <person name="Martin F."/>
            <person name="Rosso M.-N."/>
            <person name="Henrissat B."/>
            <person name="Hibbett D."/>
            <person name="Martinez A.T."/>
            <person name="Grigoriev I.V."/>
        </authorList>
    </citation>
    <scope>NUCLEOTIDE SEQUENCE</scope>
    <source>
        <strain evidence="1">CIRM-BRFM 674</strain>
    </source>
</reference>
<gene>
    <name evidence="1" type="ORF">BDN70DRAFT_880596</name>
</gene>
<dbReference type="OrthoDB" id="2942412at2759"/>
<sequence>MVVFSWIAISASNLILVGKQTGPQPGRALCFTQALLEYALPPYAVACVAAFMLDVSAPFLLL</sequence>
<evidence type="ECO:0000313" key="2">
    <source>
        <dbReference type="Proteomes" id="UP000807469"/>
    </source>
</evidence>
<name>A0A9P6CZQ1_9AGAR</name>
<accession>A0A9P6CZQ1</accession>
<comment type="caution">
    <text evidence="1">The sequence shown here is derived from an EMBL/GenBank/DDBJ whole genome shotgun (WGS) entry which is preliminary data.</text>
</comment>
<organism evidence="1 2">
    <name type="scientific">Pholiota conissans</name>
    <dbReference type="NCBI Taxonomy" id="109636"/>
    <lineage>
        <taxon>Eukaryota</taxon>
        <taxon>Fungi</taxon>
        <taxon>Dikarya</taxon>
        <taxon>Basidiomycota</taxon>
        <taxon>Agaricomycotina</taxon>
        <taxon>Agaricomycetes</taxon>
        <taxon>Agaricomycetidae</taxon>
        <taxon>Agaricales</taxon>
        <taxon>Agaricineae</taxon>
        <taxon>Strophariaceae</taxon>
        <taxon>Pholiota</taxon>
    </lineage>
</organism>
<keyword evidence="2" id="KW-1185">Reference proteome</keyword>
<proteinExistence type="predicted"/>